<sequence length="309" mass="35615">MTLNLSEYYKDYLKNSKATSFIIYNNADKTITGNINDIKVNIRSVAKTIMTLTAFKLMEDTSFDINLDTKIYPYIYKKIKLTNKKNLKYLEEIKLDNLLTHSIGYAYPLLMTRDIKGMDEDGLLNYAINYPISYHHANKFLYSNVGFYLLSVFMESILETSLYEYIDRIFFKVLSIETPRWDSYGSYLVGASKLYLSSVDMLKFGEIILNKGLYKGLRILNKESIEKMLEISYTNSNSSRLNYLSEDYYCRGIWLSKENIIFASGSGGQIIAILEDEDIIIVANNGNDEAYSKNIKLDVDKLIGKIKEV</sequence>
<dbReference type="Gene3D" id="3.40.710.10">
    <property type="entry name" value="DD-peptidase/beta-lactamase superfamily"/>
    <property type="match status" value="1"/>
</dbReference>
<dbReference type="PANTHER" id="PTHR43283">
    <property type="entry name" value="BETA-LACTAMASE-RELATED"/>
    <property type="match status" value="1"/>
</dbReference>
<proteinExistence type="predicted"/>
<organism evidence="2 3">
    <name type="scientific">Anaerococcus tetradius</name>
    <dbReference type="NCBI Taxonomy" id="33036"/>
    <lineage>
        <taxon>Bacteria</taxon>
        <taxon>Bacillati</taxon>
        <taxon>Bacillota</taxon>
        <taxon>Tissierellia</taxon>
        <taxon>Tissierellales</taxon>
        <taxon>Peptoniphilaceae</taxon>
        <taxon>Anaerococcus</taxon>
    </lineage>
</organism>
<reference evidence="3" key="1">
    <citation type="submission" date="2016-01" db="EMBL/GenBank/DDBJ databases">
        <authorList>
            <person name="Mitreva M."/>
            <person name="Pepin K.H."/>
            <person name="Mihindukulasuriya K.A."/>
            <person name="Fulton R."/>
            <person name="Fronick C."/>
            <person name="O'Laughlin M."/>
            <person name="Miner T."/>
            <person name="Herter B."/>
            <person name="Rosa B.A."/>
            <person name="Cordes M."/>
            <person name="Tomlinson C."/>
            <person name="Wollam A."/>
            <person name="Palsikar V.B."/>
            <person name="Mardis E.R."/>
            <person name="Wilson R.K."/>
        </authorList>
    </citation>
    <scope>NUCLEOTIDE SEQUENCE [LARGE SCALE GENOMIC DNA]</scope>
    <source>
        <strain evidence="3">MJR8151</strain>
    </source>
</reference>
<dbReference type="Pfam" id="PF00144">
    <property type="entry name" value="Beta-lactamase"/>
    <property type="match status" value="1"/>
</dbReference>
<feature type="domain" description="Beta-lactamase-related" evidence="1">
    <location>
        <begin position="41"/>
        <end position="283"/>
    </location>
</feature>
<dbReference type="InterPro" id="IPR001466">
    <property type="entry name" value="Beta-lactam-related"/>
</dbReference>
<name>A0A133KDL9_9FIRM</name>
<evidence type="ECO:0000259" key="1">
    <source>
        <dbReference type="Pfam" id="PF00144"/>
    </source>
</evidence>
<dbReference type="PATRIC" id="fig|33036.3.peg.1242"/>
<dbReference type="InterPro" id="IPR012338">
    <property type="entry name" value="Beta-lactam/transpept-like"/>
</dbReference>
<accession>A0A133KDL9</accession>
<protein>
    <submittedName>
        <fullName evidence="2">Beta-lactamase</fullName>
    </submittedName>
</protein>
<dbReference type="InterPro" id="IPR050789">
    <property type="entry name" value="Diverse_Enzym_Activities"/>
</dbReference>
<dbReference type="STRING" id="33036.HMPREF3200_01253"/>
<dbReference type="OrthoDB" id="9773047at2"/>
<dbReference type="AlphaFoldDB" id="A0A133KDL9"/>
<dbReference type="RefSeq" id="WP_060929540.1">
    <property type="nucleotide sequence ID" value="NZ_KQ955281.1"/>
</dbReference>
<gene>
    <name evidence="2" type="ORF">HMPREF3200_01253</name>
</gene>
<dbReference type="EMBL" id="LRPM01000047">
    <property type="protein sequence ID" value="KWZ77600.1"/>
    <property type="molecule type" value="Genomic_DNA"/>
</dbReference>
<keyword evidence="3" id="KW-1185">Reference proteome</keyword>
<dbReference type="Proteomes" id="UP000070383">
    <property type="component" value="Unassembled WGS sequence"/>
</dbReference>
<evidence type="ECO:0000313" key="2">
    <source>
        <dbReference type="EMBL" id="KWZ77600.1"/>
    </source>
</evidence>
<dbReference type="SUPFAM" id="SSF56601">
    <property type="entry name" value="beta-lactamase/transpeptidase-like"/>
    <property type="match status" value="1"/>
</dbReference>
<comment type="caution">
    <text evidence="2">The sequence shown here is derived from an EMBL/GenBank/DDBJ whole genome shotgun (WGS) entry which is preliminary data.</text>
</comment>
<evidence type="ECO:0000313" key="3">
    <source>
        <dbReference type="Proteomes" id="UP000070383"/>
    </source>
</evidence>
<dbReference type="PANTHER" id="PTHR43283:SF7">
    <property type="entry name" value="BETA-LACTAMASE-RELATED DOMAIN-CONTAINING PROTEIN"/>
    <property type="match status" value="1"/>
</dbReference>